<organism evidence="2 3">
    <name type="scientific">Stachybotrys elegans</name>
    <dbReference type="NCBI Taxonomy" id="80388"/>
    <lineage>
        <taxon>Eukaryota</taxon>
        <taxon>Fungi</taxon>
        <taxon>Dikarya</taxon>
        <taxon>Ascomycota</taxon>
        <taxon>Pezizomycotina</taxon>
        <taxon>Sordariomycetes</taxon>
        <taxon>Hypocreomycetidae</taxon>
        <taxon>Hypocreales</taxon>
        <taxon>Stachybotryaceae</taxon>
        <taxon>Stachybotrys</taxon>
    </lineage>
</organism>
<protein>
    <submittedName>
        <fullName evidence="2">Uncharacterized protein</fullName>
    </submittedName>
</protein>
<evidence type="ECO:0000313" key="3">
    <source>
        <dbReference type="Proteomes" id="UP000813444"/>
    </source>
</evidence>
<evidence type="ECO:0000313" key="2">
    <source>
        <dbReference type="EMBL" id="KAH7310786.1"/>
    </source>
</evidence>
<evidence type="ECO:0000256" key="1">
    <source>
        <dbReference type="SAM" id="SignalP"/>
    </source>
</evidence>
<keyword evidence="1" id="KW-0732">Signal</keyword>
<reference evidence="2" key="1">
    <citation type="journal article" date="2021" name="Nat. Commun.">
        <title>Genetic determinants of endophytism in the Arabidopsis root mycobiome.</title>
        <authorList>
            <person name="Mesny F."/>
            <person name="Miyauchi S."/>
            <person name="Thiergart T."/>
            <person name="Pickel B."/>
            <person name="Atanasova L."/>
            <person name="Karlsson M."/>
            <person name="Huettel B."/>
            <person name="Barry K.W."/>
            <person name="Haridas S."/>
            <person name="Chen C."/>
            <person name="Bauer D."/>
            <person name="Andreopoulos W."/>
            <person name="Pangilinan J."/>
            <person name="LaButti K."/>
            <person name="Riley R."/>
            <person name="Lipzen A."/>
            <person name="Clum A."/>
            <person name="Drula E."/>
            <person name="Henrissat B."/>
            <person name="Kohler A."/>
            <person name="Grigoriev I.V."/>
            <person name="Martin F.M."/>
            <person name="Hacquard S."/>
        </authorList>
    </citation>
    <scope>NUCLEOTIDE SEQUENCE</scope>
    <source>
        <strain evidence="2">MPI-CAGE-CH-0235</strain>
    </source>
</reference>
<name>A0A8K0SKK2_9HYPO</name>
<feature type="signal peptide" evidence="1">
    <location>
        <begin position="1"/>
        <end position="21"/>
    </location>
</feature>
<gene>
    <name evidence="2" type="ORF">B0I35DRAFT_514781</name>
</gene>
<sequence length="207" mass="23053">MQSLKLRFITALTYSAAFAAAESCSGCNTFPASWNEFSSSFKQPEPPTVKASFEASFIQHKWDESVSHITAGYIVNSPSQHFVRADQAEGGQLSSSFFNYENVTETGLVENILTTYDPDSKEPTVWRDYVNSNFPLFQEDFLISAGASFSGVVERQFAGRVAAWSIMYQGVIPVTVFVDGCNTLVGYEYFSPGRRTRVTTQYFNIKA</sequence>
<proteinExistence type="predicted"/>
<accession>A0A8K0SKK2</accession>
<dbReference type="AlphaFoldDB" id="A0A8K0SKK2"/>
<dbReference type="EMBL" id="JAGPNK010000012">
    <property type="protein sequence ID" value="KAH7310786.1"/>
    <property type="molecule type" value="Genomic_DNA"/>
</dbReference>
<feature type="chain" id="PRO_5035427933" evidence="1">
    <location>
        <begin position="22"/>
        <end position="207"/>
    </location>
</feature>
<comment type="caution">
    <text evidence="2">The sequence shown here is derived from an EMBL/GenBank/DDBJ whole genome shotgun (WGS) entry which is preliminary data.</text>
</comment>
<dbReference type="OrthoDB" id="3535343at2759"/>
<dbReference type="Proteomes" id="UP000813444">
    <property type="component" value="Unassembled WGS sequence"/>
</dbReference>
<keyword evidence="3" id="KW-1185">Reference proteome</keyword>